<evidence type="ECO:0000256" key="6">
    <source>
        <dbReference type="RuleBase" id="RU003331"/>
    </source>
</evidence>
<evidence type="ECO:0000313" key="7">
    <source>
        <dbReference type="EMBL" id="PJC65400.1"/>
    </source>
</evidence>
<comment type="catalytic activity">
    <reaction evidence="6">
        <text>AMP + ATP = 2 ADP</text>
        <dbReference type="Rhea" id="RHEA:12973"/>
        <dbReference type="ChEBI" id="CHEBI:30616"/>
        <dbReference type="ChEBI" id="CHEBI:456215"/>
        <dbReference type="ChEBI" id="CHEBI:456216"/>
        <dbReference type="EC" id="2.7.4.3"/>
    </reaction>
</comment>
<dbReference type="SUPFAM" id="SSF52540">
    <property type="entry name" value="P-loop containing nucleoside triphosphate hydrolases"/>
    <property type="match status" value="1"/>
</dbReference>
<gene>
    <name evidence="7" type="ORF">CO020_00850</name>
</gene>
<evidence type="ECO:0000313" key="8">
    <source>
        <dbReference type="Proteomes" id="UP000229674"/>
    </source>
</evidence>
<dbReference type="PANTHER" id="PTHR23359">
    <property type="entry name" value="NUCLEOTIDE KINASE"/>
    <property type="match status" value="1"/>
</dbReference>
<dbReference type="GO" id="GO:0005737">
    <property type="term" value="C:cytoplasm"/>
    <property type="evidence" value="ECO:0007669"/>
    <property type="project" value="UniProtKB-SubCell"/>
</dbReference>
<dbReference type="Gene3D" id="3.40.50.300">
    <property type="entry name" value="P-loop containing nucleotide triphosphate hydrolases"/>
    <property type="match status" value="1"/>
</dbReference>
<dbReference type="InterPro" id="IPR000850">
    <property type="entry name" value="Adenylat/UMP-CMP_kin"/>
</dbReference>
<comment type="caution">
    <text evidence="7">The sequence shown here is derived from an EMBL/GenBank/DDBJ whole genome shotgun (WGS) entry which is preliminary data.</text>
</comment>
<dbReference type="InterPro" id="IPR027417">
    <property type="entry name" value="P-loop_NTPase"/>
</dbReference>
<name>A0A2M8G188_9BACT</name>
<protein>
    <recommendedName>
        <fullName evidence="6">Adenylate kinase</fullName>
        <ecNumber evidence="6">2.7.4.3</ecNumber>
    </recommendedName>
</protein>
<dbReference type="EC" id="2.7.4.3" evidence="6"/>
<dbReference type="Pfam" id="PF00406">
    <property type="entry name" value="ADK"/>
    <property type="match status" value="1"/>
</dbReference>
<evidence type="ECO:0000256" key="1">
    <source>
        <dbReference type="ARBA" id="ARBA00022679"/>
    </source>
</evidence>
<organism evidence="7 8">
    <name type="scientific">Candidatus Colwellbacteria bacterium CG_4_9_14_0_2_um_filter_50_12</name>
    <dbReference type="NCBI Taxonomy" id="1974538"/>
    <lineage>
        <taxon>Bacteria</taxon>
        <taxon>Candidatus Colwelliibacteriota</taxon>
    </lineage>
</organism>
<evidence type="ECO:0000256" key="2">
    <source>
        <dbReference type="ARBA" id="ARBA00022727"/>
    </source>
</evidence>
<dbReference type="Proteomes" id="UP000229674">
    <property type="component" value="Unassembled WGS sequence"/>
</dbReference>
<evidence type="ECO:0000256" key="5">
    <source>
        <dbReference type="RuleBase" id="RU003330"/>
    </source>
</evidence>
<keyword evidence="6" id="KW-0067">ATP-binding</keyword>
<dbReference type="GO" id="GO:0004017">
    <property type="term" value="F:AMP kinase activity"/>
    <property type="evidence" value="ECO:0007669"/>
    <property type="project" value="UniProtKB-EC"/>
</dbReference>
<evidence type="ECO:0000256" key="3">
    <source>
        <dbReference type="ARBA" id="ARBA00022741"/>
    </source>
</evidence>
<keyword evidence="1 5" id="KW-0808">Transferase</keyword>
<dbReference type="GO" id="GO:0005524">
    <property type="term" value="F:ATP binding"/>
    <property type="evidence" value="ECO:0007669"/>
    <property type="project" value="UniProtKB-KW"/>
</dbReference>
<proteinExistence type="inferred from homology"/>
<dbReference type="CDD" id="cd01428">
    <property type="entry name" value="ADK"/>
    <property type="match status" value="1"/>
</dbReference>
<dbReference type="EMBL" id="PFQX01000037">
    <property type="protein sequence ID" value="PJC65400.1"/>
    <property type="molecule type" value="Genomic_DNA"/>
</dbReference>
<keyword evidence="4 5" id="KW-0418">Kinase</keyword>
<comment type="subunit">
    <text evidence="6">Monomer.</text>
</comment>
<evidence type="ECO:0000256" key="4">
    <source>
        <dbReference type="ARBA" id="ARBA00022777"/>
    </source>
</evidence>
<keyword evidence="2" id="KW-0545">Nucleotide biosynthesis</keyword>
<keyword evidence="3 6" id="KW-0547">Nucleotide-binding</keyword>
<comment type="similarity">
    <text evidence="5">Belongs to the adenylate kinase family.</text>
</comment>
<sequence>MKKRVVALYGSPGSGKGTQANLLAYRCGFVHFDTGKYIEQLVHNPALRKSPVIKRERRFFDTGYLCTPSWVLKMVRAQTRRFAKAGLSIVLSGSPRTLYEAKNLIPELEKLYGRKNIKFFSLEVPKDDAVKRNLVREWCSVCGAIIIDLGYRLRRCPICKGKLVRRTLDNRKTLVRRFEEYDERTKPIFDFVRKRGYRVVKIDGRPLPEKVFSSISKRL</sequence>
<dbReference type="PRINTS" id="PR00094">
    <property type="entry name" value="ADENYLTKNASE"/>
</dbReference>
<accession>A0A2M8G188</accession>
<reference evidence="8" key="1">
    <citation type="submission" date="2017-09" db="EMBL/GenBank/DDBJ databases">
        <title>Depth-based differentiation of microbial function through sediment-hosted aquifers and enrichment of novel symbionts in the deep terrestrial subsurface.</title>
        <authorList>
            <person name="Probst A.J."/>
            <person name="Ladd B."/>
            <person name="Jarett J.K."/>
            <person name="Geller-Mcgrath D.E."/>
            <person name="Sieber C.M.K."/>
            <person name="Emerson J.B."/>
            <person name="Anantharaman K."/>
            <person name="Thomas B.C."/>
            <person name="Malmstrom R."/>
            <person name="Stieglmeier M."/>
            <person name="Klingl A."/>
            <person name="Woyke T."/>
            <person name="Ryan C.M."/>
            <person name="Banfield J.F."/>
        </authorList>
    </citation>
    <scope>NUCLEOTIDE SEQUENCE [LARGE SCALE GENOMIC DNA]</scope>
</reference>
<comment type="subcellular location">
    <subcellularLocation>
        <location evidence="6">Cytoplasm</location>
    </subcellularLocation>
</comment>
<dbReference type="AlphaFoldDB" id="A0A2M8G188"/>